<dbReference type="KEGG" id="spu:115924779"/>
<dbReference type="InterPro" id="IPR035940">
    <property type="entry name" value="CAP_sf"/>
</dbReference>
<protein>
    <recommendedName>
        <fullName evidence="1">SCP domain-containing protein</fullName>
    </recommendedName>
</protein>
<proteinExistence type="predicted"/>
<name>A0A7M7NYJ4_STRPU</name>
<reference evidence="3" key="1">
    <citation type="submission" date="2015-02" db="EMBL/GenBank/DDBJ databases">
        <title>Genome sequencing for Strongylocentrotus purpuratus.</title>
        <authorList>
            <person name="Murali S."/>
            <person name="Liu Y."/>
            <person name="Vee V."/>
            <person name="English A."/>
            <person name="Wang M."/>
            <person name="Skinner E."/>
            <person name="Han Y."/>
            <person name="Muzny D.M."/>
            <person name="Worley K.C."/>
            <person name="Gibbs R.A."/>
        </authorList>
    </citation>
    <scope>NUCLEOTIDE SEQUENCE</scope>
</reference>
<feature type="domain" description="SCP" evidence="1">
    <location>
        <begin position="7"/>
        <end position="72"/>
    </location>
</feature>
<keyword evidence="3" id="KW-1185">Reference proteome</keyword>
<dbReference type="InterPro" id="IPR014044">
    <property type="entry name" value="CAP_dom"/>
</dbReference>
<dbReference type="InParanoid" id="A0A7M7NYJ4"/>
<dbReference type="RefSeq" id="XP_030843452.1">
    <property type="nucleotide sequence ID" value="XM_030987592.1"/>
</dbReference>
<dbReference type="OrthoDB" id="337038at2759"/>
<dbReference type="Proteomes" id="UP000007110">
    <property type="component" value="Unassembled WGS sequence"/>
</dbReference>
<dbReference type="AlphaFoldDB" id="A0A7M7NYJ4"/>
<dbReference type="GeneID" id="115924779"/>
<evidence type="ECO:0000313" key="2">
    <source>
        <dbReference type="EnsemblMetazoa" id="XP_030843452"/>
    </source>
</evidence>
<reference evidence="2" key="2">
    <citation type="submission" date="2021-01" db="UniProtKB">
        <authorList>
            <consortium name="EnsemblMetazoa"/>
        </authorList>
    </citation>
    <scope>IDENTIFICATION</scope>
</reference>
<sequence length="107" mass="12163">MRLADTNFTVFVDSWNNMADYYNFENNNCTRDFCYPYTQIVWAATSLVGCGMTECEEMGDTEFVGKLFVCMYGPRSNHYVYTHMGLNKALGQDLPTVLICGAEGHNK</sequence>
<evidence type="ECO:0000259" key="1">
    <source>
        <dbReference type="Pfam" id="PF00188"/>
    </source>
</evidence>
<dbReference type="Gene3D" id="3.40.33.10">
    <property type="entry name" value="CAP"/>
    <property type="match status" value="1"/>
</dbReference>
<dbReference type="InterPro" id="IPR001283">
    <property type="entry name" value="CRISP-related"/>
</dbReference>
<dbReference type="Pfam" id="PF00188">
    <property type="entry name" value="CAP"/>
    <property type="match status" value="1"/>
</dbReference>
<dbReference type="SUPFAM" id="SSF55797">
    <property type="entry name" value="PR-1-like"/>
    <property type="match status" value="1"/>
</dbReference>
<dbReference type="EnsemblMetazoa" id="XM_030987592">
    <property type="protein sequence ID" value="XP_030843452"/>
    <property type="gene ID" value="LOC115924779"/>
</dbReference>
<evidence type="ECO:0000313" key="3">
    <source>
        <dbReference type="Proteomes" id="UP000007110"/>
    </source>
</evidence>
<dbReference type="PANTHER" id="PTHR10334">
    <property type="entry name" value="CYSTEINE-RICH SECRETORY PROTEIN-RELATED"/>
    <property type="match status" value="1"/>
</dbReference>
<dbReference type="PRINTS" id="PR00837">
    <property type="entry name" value="V5TPXLIKE"/>
</dbReference>
<accession>A0A7M7NYJ4</accession>
<organism evidence="2 3">
    <name type="scientific">Strongylocentrotus purpuratus</name>
    <name type="common">Purple sea urchin</name>
    <dbReference type="NCBI Taxonomy" id="7668"/>
    <lineage>
        <taxon>Eukaryota</taxon>
        <taxon>Metazoa</taxon>
        <taxon>Echinodermata</taxon>
        <taxon>Eleutherozoa</taxon>
        <taxon>Echinozoa</taxon>
        <taxon>Echinoidea</taxon>
        <taxon>Euechinoidea</taxon>
        <taxon>Echinacea</taxon>
        <taxon>Camarodonta</taxon>
        <taxon>Echinidea</taxon>
        <taxon>Strongylocentrotidae</taxon>
        <taxon>Strongylocentrotus</taxon>
    </lineage>
</organism>